<dbReference type="RefSeq" id="WP_013931205.1">
    <property type="nucleotide sequence ID" value="NC_015704.1"/>
</dbReference>
<dbReference type="Gene3D" id="3.40.50.300">
    <property type="entry name" value="P-loop containing nucleotide triphosphate hydrolases"/>
    <property type="match status" value="1"/>
</dbReference>
<organism evidence="2 3">
    <name type="scientific">Runella slithyformis (strain ATCC 29530 / DSM 19594 / LMG 11500 / NCIMB 11436 / LSU 4)</name>
    <dbReference type="NCBI Taxonomy" id="761193"/>
    <lineage>
        <taxon>Bacteria</taxon>
        <taxon>Pseudomonadati</taxon>
        <taxon>Bacteroidota</taxon>
        <taxon>Cytophagia</taxon>
        <taxon>Cytophagales</taxon>
        <taxon>Spirosomataceae</taxon>
        <taxon>Runella</taxon>
    </lineage>
</organism>
<accession>A0A7U4E8T8</accession>
<dbReference type="Proteomes" id="UP000000493">
    <property type="component" value="Plasmid pRUNSL02"/>
</dbReference>
<sequence length="198" mass="21461">MKVITVAHQKGGVGKTTLALNLSFLFKDTLKVGILDTDLQGSVVGLGDLLEGITLVPQEVLTTGDVPELDILIIDTPPYLTDQLSTLFEISDFVLVPTKVSYLDVMAIKATIALIAEAQKQNPAMKAGIVLNMVKHRTSVNADIKNILDSYPIPTLKTKVMERVSYIRSVVANGVGNIEDEKAREEMMALAEEIVGQL</sequence>
<gene>
    <name evidence="2" type="ordered locus">Runsl_5886</name>
</gene>
<proteinExistence type="predicted"/>
<dbReference type="EMBL" id="CP002861">
    <property type="protein sequence ID" value="AEI52023.1"/>
    <property type="molecule type" value="Genomic_DNA"/>
</dbReference>
<dbReference type="KEGG" id="rsi:Runsl_5886"/>
<dbReference type="InterPro" id="IPR027417">
    <property type="entry name" value="P-loop_NTPase"/>
</dbReference>
<dbReference type="AlphaFoldDB" id="A0A7U4E8T8"/>
<reference evidence="2 3" key="2">
    <citation type="journal article" date="2012" name="Stand. Genomic Sci.">
        <title>Complete genome sequence of the aquatic bacterium Runella slithyformis type strain (LSU 4(T)).</title>
        <authorList>
            <person name="Copeland A."/>
            <person name="Zhang X."/>
            <person name="Misra M."/>
            <person name="Lapidus A."/>
            <person name="Nolan M."/>
            <person name="Lucas S."/>
            <person name="Deshpande S."/>
            <person name="Cheng J.F."/>
            <person name="Tapia R."/>
            <person name="Goodwin L.A."/>
            <person name="Pitluck S."/>
            <person name="Liolios K."/>
            <person name="Pagani I."/>
            <person name="Ivanova N."/>
            <person name="Mikhailova N."/>
            <person name="Pati A."/>
            <person name="Chen A."/>
            <person name="Palaniappan K."/>
            <person name="Land M."/>
            <person name="Hauser L."/>
            <person name="Pan C."/>
            <person name="Jeffries C.D."/>
            <person name="Detter J.C."/>
            <person name="Brambilla E.M."/>
            <person name="Rohde M."/>
            <person name="Djao O.D."/>
            <person name="Goker M."/>
            <person name="Sikorski J."/>
            <person name="Tindall B.J."/>
            <person name="Woyke T."/>
            <person name="Bristow J."/>
            <person name="Eisen J.A."/>
            <person name="Markowitz V."/>
            <person name="Hugenholtz P."/>
            <person name="Kyrpides N.C."/>
            <person name="Klenk H.P."/>
            <person name="Mavromatis K."/>
        </authorList>
    </citation>
    <scope>NUCLEOTIDE SEQUENCE [LARGE SCALE GENOMIC DNA]</scope>
    <source>
        <strain evidence="3">ATCC 29530 / DSM 19594 / LMG 11500 / NCIMB 11436 / LSU 4</strain>
    </source>
</reference>
<geneLocation type="plasmid" evidence="2 3">
    <name>pRUNSL02</name>
</geneLocation>
<dbReference type="SUPFAM" id="SSF52540">
    <property type="entry name" value="P-loop containing nucleoside triphosphate hydrolases"/>
    <property type="match status" value="1"/>
</dbReference>
<keyword evidence="3" id="KW-1185">Reference proteome</keyword>
<evidence type="ECO:0000313" key="2">
    <source>
        <dbReference type="EMBL" id="AEI52023.1"/>
    </source>
</evidence>
<dbReference type="Pfam" id="PF01656">
    <property type="entry name" value="CbiA"/>
    <property type="match status" value="1"/>
</dbReference>
<dbReference type="InterPro" id="IPR050678">
    <property type="entry name" value="DNA_Partitioning_ATPase"/>
</dbReference>
<keyword evidence="2" id="KW-0614">Plasmid</keyword>
<dbReference type="PIRSF" id="PIRSF009320">
    <property type="entry name" value="Nuc_binding_HP_1000"/>
    <property type="match status" value="1"/>
</dbReference>
<dbReference type="PANTHER" id="PTHR13696:SF96">
    <property type="entry name" value="COBQ_COBB_MIND_PARA NUCLEOTIDE BINDING DOMAIN-CONTAINING PROTEIN"/>
    <property type="match status" value="1"/>
</dbReference>
<name>A0A7U4E8T8_RUNSL</name>
<reference evidence="3" key="1">
    <citation type="submission" date="2011-06" db="EMBL/GenBank/DDBJ databases">
        <title>The complete genome of plasmid 2 of Runella slithyformis DSM 19594.</title>
        <authorList>
            <consortium name="US DOE Joint Genome Institute (JGI-PGF)"/>
            <person name="Lucas S."/>
            <person name="Han J."/>
            <person name="Lapidus A."/>
            <person name="Bruce D."/>
            <person name="Goodwin L."/>
            <person name="Pitluck S."/>
            <person name="Peters L."/>
            <person name="Kyrpides N."/>
            <person name="Mavromatis K."/>
            <person name="Ivanova N."/>
            <person name="Ovchinnikova G."/>
            <person name="Zhang X."/>
            <person name="Misra M."/>
            <person name="Detter J.C."/>
            <person name="Tapia R."/>
            <person name="Han C."/>
            <person name="Land M."/>
            <person name="Hauser L."/>
            <person name="Markowitz V."/>
            <person name="Cheng J.-F."/>
            <person name="Hugenholtz P."/>
            <person name="Woyke T."/>
            <person name="Wu D."/>
            <person name="Tindall B."/>
            <person name="Faehrich R."/>
            <person name="Brambilla E."/>
            <person name="Klenk H.-P."/>
            <person name="Eisen J.A."/>
        </authorList>
    </citation>
    <scope>NUCLEOTIDE SEQUENCE [LARGE SCALE GENOMIC DNA]</scope>
    <source>
        <strain evidence="3">ATCC 29530 / DSM 19594 / LMG 11500 / NCIMB 11436 / LSU 4</strain>
        <plasmid evidence="3">pRUNSL02</plasmid>
    </source>
</reference>
<feature type="domain" description="CobQ/CobB/MinD/ParA nucleotide binding" evidence="1">
    <location>
        <begin position="4"/>
        <end position="169"/>
    </location>
</feature>
<dbReference type="PANTHER" id="PTHR13696">
    <property type="entry name" value="P-LOOP CONTAINING NUCLEOSIDE TRIPHOSPHATE HYDROLASE"/>
    <property type="match status" value="1"/>
</dbReference>
<protein>
    <submittedName>
        <fullName evidence="2">Cobyrinic acid ac-diamide synthase</fullName>
    </submittedName>
</protein>
<dbReference type="InterPro" id="IPR002586">
    <property type="entry name" value="CobQ/CobB/MinD/ParA_Nub-bd_dom"/>
</dbReference>
<dbReference type="CDD" id="cd02042">
    <property type="entry name" value="ParAB_family"/>
    <property type="match status" value="1"/>
</dbReference>
<evidence type="ECO:0000259" key="1">
    <source>
        <dbReference type="Pfam" id="PF01656"/>
    </source>
</evidence>
<evidence type="ECO:0000313" key="3">
    <source>
        <dbReference type="Proteomes" id="UP000000493"/>
    </source>
</evidence>